<gene>
    <name evidence="1" type="ORF">EV695_2519</name>
</gene>
<name>A0A4R1F2I0_9GAMM</name>
<evidence type="ECO:0000313" key="2">
    <source>
        <dbReference type="Proteomes" id="UP000294887"/>
    </source>
</evidence>
<keyword evidence="2" id="KW-1185">Reference proteome</keyword>
<evidence type="ECO:0000313" key="1">
    <source>
        <dbReference type="EMBL" id="TCJ84561.1"/>
    </source>
</evidence>
<reference evidence="1 2" key="1">
    <citation type="submission" date="2019-03" db="EMBL/GenBank/DDBJ databases">
        <title>Genomic Encyclopedia of Type Strains, Phase IV (KMG-IV): sequencing the most valuable type-strain genomes for metagenomic binning, comparative biology and taxonomic classification.</title>
        <authorList>
            <person name="Goeker M."/>
        </authorList>
    </citation>
    <scope>NUCLEOTIDE SEQUENCE [LARGE SCALE GENOMIC DNA]</scope>
    <source>
        <strain evidence="1 2">DSM 24830</strain>
    </source>
</reference>
<protein>
    <recommendedName>
        <fullName evidence="3">DUF4178 domain-containing protein</fullName>
    </recommendedName>
</protein>
<dbReference type="EMBL" id="SMFQ01000004">
    <property type="protein sequence ID" value="TCJ84561.1"/>
    <property type="molecule type" value="Genomic_DNA"/>
</dbReference>
<comment type="caution">
    <text evidence="1">The sequence shown here is derived from an EMBL/GenBank/DDBJ whole genome shotgun (WGS) entry which is preliminary data.</text>
</comment>
<sequence length="215" mass="24858">MKQLMNTIKKAQPVQCTNCHAPFEIIGNPKRCQLLVCGYCGTVMDYKNDLRALYAYTEVQKPASHLRIGMQANIEGIAFTISALVVYETLQGKEEDWVEYQLYAPNYGYALLIIKDGVCCFLRKTYHLPKPNVWLLKAGDSFLSKGQQYIIDQFSLTRVLHSEGALLDKIKQDKRDKQVFARVGDQCFYSKYNLNKVIYYQGFYIDKQKLEDMFV</sequence>
<evidence type="ECO:0008006" key="3">
    <source>
        <dbReference type="Google" id="ProtNLM"/>
    </source>
</evidence>
<proteinExistence type="predicted"/>
<dbReference type="AlphaFoldDB" id="A0A4R1F2I0"/>
<dbReference type="Proteomes" id="UP000294887">
    <property type="component" value="Unassembled WGS sequence"/>
</dbReference>
<accession>A0A4R1F2I0</accession>
<organism evidence="1 2">
    <name type="scientific">Cocleimonas flava</name>
    <dbReference type="NCBI Taxonomy" id="634765"/>
    <lineage>
        <taxon>Bacteria</taxon>
        <taxon>Pseudomonadati</taxon>
        <taxon>Pseudomonadota</taxon>
        <taxon>Gammaproteobacteria</taxon>
        <taxon>Thiotrichales</taxon>
        <taxon>Thiotrichaceae</taxon>
        <taxon>Cocleimonas</taxon>
    </lineage>
</organism>